<reference evidence="2" key="2">
    <citation type="submission" date="2023-05" db="EMBL/GenBank/DDBJ databases">
        <authorList>
            <consortium name="Lawrence Berkeley National Laboratory"/>
            <person name="Steindorff A."/>
            <person name="Hensen N."/>
            <person name="Bonometti L."/>
            <person name="Westerberg I."/>
            <person name="Brannstrom I.O."/>
            <person name="Guillou S."/>
            <person name="Cros-Aarteil S."/>
            <person name="Calhoun S."/>
            <person name="Haridas S."/>
            <person name="Kuo A."/>
            <person name="Mondo S."/>
            <person name="Pangilinan J."/>
            <person name="Riley R."/>
            <person name="Labutti K."/>
            <person name="Andreopoulos B."/>
            <person name="Lipzen A."/>
            <person name="Chen C."/>
            <person name="Yanf M."/>
            <person name="Daum C."/>
            <person name="Ng V."/>
            <person name="Clum A."/>
            <person name="Ohm R."/>
            <person name="Martin F."/>
            <person name="Silar P."/>
            <person name="Natvig D."/>
            <person name="Lalanne C."/>
            <person name="Gautier V."/>
            <person name="Ament-Velasquez S.L."/>
            <person name="Kruys A."/>
            <person name="Hutchinson M.I."/>
            <person name="Powell A.J."/>
            <person name="Barry K."/>
            <person name="Miller A.N."/>
            <person name="Grigoriev I.V."/>
            <person name="Debuchy R."/>
            <person name="Gladieux P."/>
            <person name="Thoren M.H."/>
            <person name="Johannesson H."/>
        </authorList>
    </citation>
    <scope>NUCLEOTIDE SEQUENCE</scope>
    <source>
        <strain evidence="2">PSN293</strain>
    </source>
</reference>
<comment type="caution">
    <text evidence="2">The sequence shown here is derived from an EMBL/GenBank/DDBJ whole genome shotgun (WGS) entry which is preliminary data.</text>
</comment>
<protein>
    <recommendedName>
        <fullName evidence="4">Peptidase C1A papain C-terminal domain-containing protein</fullName>
    </recommendedName>
</protein>
<accession>A0AAN7B4K8</accession>
<dbReference type="InterPro" id="IPR038765">
    <property type="entry name" value="Papain-like_cys_pep_sf"/>
</dbReference>
<evidence type="ECO:0000313" key="3">
    <source>
        <dbReference type="Proteomes" id="UP001301769"/>
    </source>
</evidence>
<sequence>MGQETSKSVKIDIQRIIGASKPILITIEGTPSNQLQTSTCYAHALAPAIYMALKTRRIDDLNLQTADRLPSIDEIRGMIICLFPYPSSWRDYSQLWRTVTKLYPHLDWHEIRLSQHMPYKTLMQGRPVYVGLTLSRGDGLFLGRFFRHNLWSILTRLKYHWYRMQPKYVHEPQPGDKKWCHAVLWTGWDPGIGVCPFLNSWGPNWGNNGSFQVEDIDLLREMPGAELRFFDVYCPEPKGNIDEPKKHGSKLKENLDKWRRANGRTSKSA</sequence>
<dbReference type="Proteomes" id="UP001301769">
    <property type="component" value="Unassembled WGS sequence"/>
</dbReference>
<proteinExistence type="predicted"/>
<feature type="region of interest" description="Disordered" evidence="1">
    <location>
        <begin position="240"/>
        <end position="269"/>
    </location>
</feature>
<gene>
    <name evidence="2" type="ORF">QBC37DRAFT_376786</name>
</gene>
<evidence type="ECO:0000313" key="2">
    <source>
        <dbReference type="EMBL" id="KAK4210698.1"/>
    </source>
</evidence>
<evidence type="ECO:0008006" key="4">
    <source>
        <dbReference type="Google" id="ProtNLM"/>
    </source>
</evidence>
<organism evidence="2 3">
    <name type="scientific">Rhypophila decipiens</name>
    <dbReference type="NCBI Taxonomy" id="261697"/>
    <lineage>
        <taxon>Eukaryota</taxon>
        <taxon>Fungi</taxon>
        <taxon>Dikarya</taxon>
        <taxon>Ascomycota</taxon>
        <taxon>Pezizomycotina</taxon>
        <taxon>Sordariomycetes</taxon>
        <taxon>Sordariomycetidae</taxon>
        <taxon>Sordariales</taxon>
        <taxon>Naviculisporaceae</taxon>
        <taxon>Rhypophila</taxon>
    </lineage>
</organism>
<dbReference type="AlphaFoldDB" id="A0AAN7B4K8"/>
<reference evidence="2" key="1">
    <citation type="journal article" date="2023" name="Mol. Phylogenet. Evol.">
        <title>Genome-scale phylogeny and comparative genomics of the fungal order Sordariales.</title>
        <authorList>
            <person name="Hensen N."/>
            <person name="Bonometti L."/>
            <person name="Westerberg I."/>
            <person name="Brannstrom I.O."/>
            <person name="Guillou S."/>
            <person name="Cros-Aarteil S."/>
            <person name="Calhoun S."/>
            <person name="Haridas S."/>
            <person name="Kuo A."/>
            <person name="Mondo S."/>
            <person name="Pangilinan J."/>
            <person name="Riley R."/>
            <person name="LaButti K."/>
            <person name="Andreopoulos B."/>
            <person name="Lipzen A."/>
            <person name="Chen C."/>
            <person name="Yan M."/>
            <person name="Daum C."/>
            <person name="Ng V."/>
            <person name="Clum A."/>
            <person name="Steindorff A."/>
            <person name="Ohm R.A."/>
            <person name="Martin F."/>
            <person name="Silar P."/>
            <person name="Natvig D.O."/>
            <person name="Lalanne C."/>
            <person name="Gautier V."/>
            <person name="Ament-Velasquez S.L."/>
            <person name="Kruys A."/>
            <person name="Hutchinson M.I."/>
            <person name="Powell A.J."/>
            <person name="Barry K."/>
            <person name="Miller A.N."/>
            <person name="Grigoriev I.V."/>
            <person name="Debuchy R."/>
            <person name="Gladieux P."/>
            <person name="Hiltunen Thoren M."/>
            <person name="Johannesson H."/>
        </authorList>
    </citation>
    <scope>NUCLEOTIDE SEQUENCE</scope>
    <source>
        <strain evidence="2">PSN293</strain>
    </source>
</reference>
<feature type="compositionally biased region" description="Basic and acidic residues" evidence="1">
    <location>
        <begin position="240"/>
        <end position="259"/>
    </location>
</feature>
<name>A0AAN7B4K8_9PEZI</name>
<keyword evidence="3" id="KW-1185">Reference proteome</keyword>
<dbReference type="Gene3D" id="3.90.70.10">
    <property type="entry name" value="Cysteine proteinases"/>
    <property type="match status" value="1"/>
</dbReference>
<dbReference type="SUPFAM" id="SSF54001">
    <property type="entry name" value="Cysteine proteinases"/>
    <property type="match status" value="1"/>
</dbReference>
<dbReference type="EMBL" id="MU858168">
    <property type="protein sequence ID" value="KAK4210698.1"/>
    <property type="molecule type" value="Genomic_DNA"/>
</dbReference>
<evidence type="ECO:0000256" key="1">
    <source>
        <dbReference type="SAM" id="MobiDB-lite"/>
    </source>
</evidence>